<accession>A0AAU8KXX2</accession>
<gene>
    <name evidence="2" type="ORF">MNNFUTWQ_CDS0070</name>
</gene>
<keyword evidence="1" id="KW-1133">Transmembrane helix</keyword>
<proteinExistence type="predicted"/>
<keyword evidence="1" id="KW-0472">Membrane</keyword>
<feature type="transmembrane region" description="Helical" evidence="1">
    <location>
        <begin position="6"/>
        <end position="26"/>
    </location>
</feature>
<keyword evidence="1" id="KW-0812">Transmembrane</keyword>
<name>A0AAU8KXX2_9VIRU</name>
<protein>
    <submittedName>
        <fullName evidence="2">Uncharacterized protein</fullName>
    </submittedName>
</protein>
<evidence type="ECO:0000313" key="2">
    <source>
        <dbReference type="EMBL" id="XCN27540.1"/>
    </source>
</evidence>
<organism evidence="2">
    <name type="scientific">Acinetobacter phage vB_Ab_02_KEN_02</name>
    <dbReference type="NCBI Taxonomy" id="3143017"/>
    <lineage>
        <taxon>Viruses</taxon>
    </lineage>
</organism>
<reference evidence="2" key="1">
    <citation type="submission" date="2024-05" db="EMBL/GenBank/DDBJ databases">
        <title>Complete Genome Sequences of 14 Acinetobacter baumannii phages isolated in Kenya.</title>
        <authorList>
            <person name="Mwai F."/>
            <person name="Kigen C."/>
            <person name="Makobe C."/>
            <person name="Georges M."/>
            <person name="Mutai I."/>
            <person name="Odoyo E."/>
            <person name="Gachoya M."/>
            <person name="Musila L."/>
        </authorList>
    </citation>
    <scope>NUCLEOTIDE SEQUENCE</scope>
</reference>
<dbReference type="EMBL" id="PP841134">
    <property type="protein sequence ID" value="XCN27540.1"/>
    <property type="molecule type" value="Genomic_DNA"/>
</dbReference>
<sequence length="55" mass="6168">MKIEFIYISIIIGLVLFGIFTTHNNINDIRLDRCKGKDAGTPVMVYGRAYTCTGN</sequence>
<evidence type="ECO:0000256" key="1">
    <source>
        <dbReference type="SAM" id="Phobius"/>
    </source>
</evidence>